<feature type="compositionally biased region" description="Polar residues" evidence="1">
    <location>
        <begin position="475"/>
        <end position="487"/>
    </location>
</feature>
<dbReference type="RefSeq" id="XP_062878517.1">
    <property type="nucleotide sequence ID" value="XM_063022447.1"/>
</dbReference>
<dbReference type="PANTHER" id="PTHR28284:SF1">
    <property type="entry name" value="NUCLEOPORIN NUP60"/>
    <property type="match status" value="1"/>
</dbReference>
<dbReference type="GO" id="GO:0016973">
    <property type="term" value="P:poly(A)+ mRNA export from nucleus"/>
    <property type="evidence" value="ECO:0007669"/>
    <property type="project" value="TreeGrafter"/>
</dbReference>
<feature type="compositionally biased region" description="Polar residues" evidence="1">
    <location>
        <begin position="509"/>
        <end position="541"/>
    </location>
</feature>
<dbReference type="GO" id="GO:0017056">
    <property type="term" value="F:structural constituent of nuclear pore"/>
    <property type="evidence" value="ECO:0007669"/>
    <property type="project" value="InterPro"/>
</dbReference>
<dbReference type="GO" id="GO:0044615">
    <property type="term" value="C:nuclear pore nuclear basket"/>
    <property type="evidence" value="ECO:0007669"/>
    <property type="project" value="InterPro"/>
</dbReference>
<dbReference type="GO" id="GO:0006607">
    <property type="term" value="P:NLS-bearing protein import into nucleus"/>
    <property type="evidence" value="ECO:0007669"/>
    <property type="project" value="TreeGrafter"/>
</dbReference>
<dbReference type="GO" id="GO:0034398">
    <property type="term" value="P:telomere tethering at nuclear periphery"/>
    <property type="evidence" value="ECO:0007669"/>
    <property type="project" value="TreeGrafter"/>
</dbReference>
<dbReference type="GeneID" id="88174546"/>
<gene>
    <name evidence="2" type="ORF">PUMCH_003482</name>
</gene>
<dbReference type="GO" id="GO:0008298">
    <property type="term" value="P:intracellular mRNA localization"/>
    <property type="evidence" value="ECO:0007669"/>
    <property type="project" value="TreeGrafter"/>
</dbReference>
<evidence type="ECO:0000313" key="3">
    <source>
        <dbReference type="Proteomes" id="UP001338582"/>
    </source>
</evidence>
<proteinExistence type="predicted"/>
<evidence type="ECO:0000313" key="2">
    <source>
        <dbReference type="EMBL" id="WPK26135.1"/>
    </source>
</evidence>
<dbReference type="AlphaFoldDB" id="A0AAX4HCD3"/>
<accession>A0AAX4HCD3</accession>
<dbReference type="Proteomes" id="UP001338582">
    <property type="component" value="Chromosome 4"/>
</dbReference>
<feature type="compositionally biased region" description="Polar residues" evidence="1">
    <location>
        <begin position="384"/>
        <end position="399"/>
    </location>
</feature>
<feature type="region of interest" description="Disordered" evidence="1">
    <location>
        <begin position="247"/>
        <end position="266"/>
    </location>
</feature>
<sequence>MDNRRVMKAYRDRSGRILSTGGLFSRVKRYFSGPSPQQTLPEPKQAQNHKQRNFTTATPQALHSNTLLADLSRSVTMSSPQKAATEGEDPNRILSAFFKEKGDKPITEVEYEGVMSLLERSKANITLPHDDKPVEPKEDVDASVNTQMNESAAHNHTFAPYSQTKLRNTSMFSNNSSFAVSDYKPTYHTFNESNTSRANVSMKRVYKFSGLPSPYQTRIKAPNFAARKLRRIAPLDKLQVSTVDVSTSAIADSTAPEPTAEPFRPKSKTANALLSILDGDEASLAKAESVPGTEESSTVKPLHNPYFRPKRRQVSRPSSNLSASDITSTVLHSKTEALEADMKDSKPSTSIFEDISLIGSDPQIKEPQVSISDKSPQKPDAKLESSTGGFSFGTKVSSEPKQETAPLFSVSKSESDKGHNSKPSFTFASLNSQTAKLNSNPATFTAPVDSLNSTKDRSEKSQTINGSAFKFATEKPSTSSPFNFSTQSEKKESDAESSKNVAGKPFALNTFTPNASQESKPTINFGATSNKSADSTVQQVPEQPKGQFSFGSVGSKEATNGKFGFSISGNTGPQNTAQTAPLFASSGSLAGSMFGALSSTQPTFKFGQKDTTNTVGDRKNGVSAEESTVNTSKSVFAGETQKANGVNGSHYEQNLAFASIPRIAEKVDDEKVKVYESLYQF</sequence>
<feature type="region of interest" description="Disordered" evidence="1">
    <location>
        <begin position="34"/>
        <end position="61"/>
    </location>
</feature>
<dbReference type="EMBL" id="CP138897">
    <property type="protein sequence ID" value="WPK26135.1"/>
    <property type="molecule type" value="Genomic_DNA"/>
</dbReference>
<reference evidence="2 3" key="1">
    <citation type="submission" date="2023-10" db="EMBL/GenBank/DDBJ databases">
        <title>Draft Genome Sequence of Candida saopaulonensis from a very Premature Infant with Sepsis.</title>
        <authorList>
            <person name="Ning Y."/>
            <person name="Dai R."/>
            <person name="Xiao M."/>
            <person name="Xu Y."/>
            <person name="Yan Q."/>
            <person name="Zhang L."/>
        </authorList>
    </citation>
    <scope>NUCLEOTIDE SEQUENCE [LARGE SCALE GENOMIC DNA]</scope>
    <source>
        <strain evidence="2 3">19XY460</strain>
    </source>
</reference>
<dbReference type="GO" id="GO:0031990">
    <property type="term" value="P:mRNA export from nucleus in response to heat stress"/>
    <property type="evidence" value="ECO:0007669"/>
    <property type="project" value="TreeGrafter"/>
</dbReference>
<dbReference type="PANTHER" id="PTHR28284">
    <property type="entry name" value="NUCLEOPORIN NUP60"/>
    <property type="match status" value="1"/>
</dbReference>
<feature type="compositionally biased region" description="Polar residues" evidence="1">
    <location>
        <begin position="315"/>
        <end position="332"/>
    </location>
</feature>
<protein>
    <recommendedName>
        <fullName evidence="4">Nucleoporin NUP60</fullName>
    </recommendedName>
</protein>
<feature type="compositionally biased region" description="Polar residues" evidence="1">
    <location>
        <begin position="421"/>
        <end position="443"/>
    </location>
</feature>
<feature type="compositionally biased region" description="Basic and acidic residues" evidence="1">
    <location>
        <begin position="488"/>
        <end position="497"/>
    </location>
</feature>
<dbReference type="KEGG" id="asau:88174546"/>
<evidence type="ECO:0000256" key="1">
    <source>
        <dbReference type="SAM" id="MobiDB-lite"/>
    </source>
</evidence>
<feature type="region of interest" description="Disordered" evidence="1">
    <location>
        <begin position="287"/>
        <end position="553"/>
    </location>
</feature>
<evidence type="ECO:0008006" key="4">
    <source>
        <dbReference type="Google" id="ProtNLM"/>
    </source>
</evidence>
<feature type="compositionally biased region" description="Polar residues" evidence="1">
    <location>
        <begin position="34"/>
        <end position="46"/>
    </location>
</feature>
<dbReference type="InterPro" id="IPR034432">
    <property type="entry name" value="Nup60"/>
</dbReference>
<name>A0AAX4HCD3_9ASCO</name>
<feature type="compositionally biased region" description="Basic and acidic residues" evidence="1">
    <location>
        <begin position="333"/>
        <end position="346"/>
    </location>
</feature>
<keyword evidence="3" id="KW-1185">Reference proteome</keyword>
<organism evidence="2 3">
    <name type="scientific">Australozyma saopauloensis</name>
    <dbReference type="NCBI Taxonomy" id="291208"/>
    <lineage>
        <taxon>Eukaryota</taxon>
        <taxon>Fungi</taxon>
        <taxon>Dikarya</taxon>
        <taxon>Ascomycota</taxon>
        <taxon>Saccharomycotina</taxon>
        <taxon>Pichiomycetes</taxon>
        <taxon>Metschnikowiaceae</taxon>
        <taxon>Australozyma</taxon>
    </lineage>
</organism>